<dbReference type="PANTHER" id="PTHR34488">
    <property type="entry name" value="SI:CH211-245H14.1-RELATED"/>
    <property type="match status" value="1"/>
</dbReference>
<accession>A0AAV2KFC1</accession>
<organism evidence="1 2">
    <name type="scientific">Knipowitschia caucasica</name>
    <name type="common">Caucasian dwarf goby</name>
    <name type="synonym">Pomatoschistus caucasicus</name>
    <dbReference type="NCBI Taxonomy" id="637954"/>
    <lineage>
        <taxon>Eukaryota</taxon>
        <taxon>Metazoa</taxon>
        <taxon>Chordata</taxon>
        <taxon>Craniata</taxon>
        <taxon>Vertebrata</taxon>
        <taxon>Euteleostomi</taxon>
        <taxon>Actinopterygii</taxon>
        <taxon>Neopterygii</taxon>
        <taxon>Teleostei</taxon>
        <taxon>Neoteleostei</taxon>
        <taxon>Acanthomorphata</taxon>
        <taxon>Gobiaria</taxon>
        <taxon>Gobiiformes</taxon>
        <taxon>Gobioidei</taxon>
        <taxon>Gobiidae</taxon>
        <taxon>Gobiinae</taxon>
        <taxon>Knipowitschia</taxon>
    </lineage>
</organism>
<evidence type="ECO:0008006" key="3">
    <source>
        <dbReference type="Google" id="ProtNLM"/>
    </source>
</evidence>
<dbReference type="Proteomes" id="UP001497482">
    <property type="component" value="Chromosome 17"/>
</dbReference>
<evidence type="ECO:0000313" key="2">
    <source>
        <dbReference type="Proteomes" id="UP001497482"/>
    </source>
</evidence>
<dbReference type="EMBL" id="OZ035839">
    <property type="protein sequence ID" value="CAL1586242.1"/>
    <property type="molecule type" value="Genomic_DNA"/>
</dbReference>
<reference evidence="1 2" key="1">
    <citation type="submission" date="2024-04" db="EMBL/GenBank/DDBJ databases">
        <authorList>
            <person name="Waldvogel A.-M."/>
            <person name="Schoenle A."/>
        </authorList>
    </citation>
    <scope>NUCLEOTIDE SEQUENCE [LARGE SCALE GENOMIC DNA]</scope>
</reference>
<proteinExistence type="predicted"/>
<keyword evidence="2" id="KW-1185">Reference proteome</keyword>
<dbReference type="EMBL" id="OZ035839">
    <property type="protein sequence ID" value="CAL1586241.1"/>
    <property type="molecule type" value="Genomic_DNA"/>
</dbReference>
<gene>
    <name evidence="1" type="ORF">KC01_LOCUS16350</name>
</gene>
<protein>
    <recommendedName>
        <fullName evidence="3">SAM domain-containing protein</fullName>
    </recommendedName>
</protein>
<evidence type="ECO:0000313" key="1">
    <source>
        <dbReference type="EMBL" id="CAL1586242.1"/>
    </source>
</evidence>
<sequence length="308" mass="34753">MLQTEPRHQELSHPLQTDPPTLHWSHRLVGYNKVPITMETILEKIKKISERAAEELREEGFISDTEIRTLDRQDLCELLPGKAQLKVRKEIFQLISQVPPQRNTKHSIDDINIRGLIPPDSFENAPSEQGPLLEYLQLLKDHRIYLIICYKLRRSTNTFFTPRGKFGCTTDLVCIKFVAKAAKTRRSTNESFTPRGKFGCTTDLVCIKFVAKAAKTSSCHVQDGGHSESLQLQKTNDEDCQVIIVFCPVVSRAGTDVEAALREVCGDKPIILVAMHHMHSPSGLPPPRTNSKVVLESTHRFGLERPLG</sequence>
<dbReference type="AlphaFoldDB" id="A0AAV2KFC1"/>
<name>A0AAV2KFC1_KNICA</name>
<dbReference type="PANTHER" id="PTHR34488:SF1">
    <property type="entry name" value="SI:CH211-245H14.1-RELATED"/>
    <property type="match status" value="1"/>
</dbReference>